<evidence type="ECO:0000313" key="3">
    <source>
        <dbReference type="EMBL" id="PWJ93166.1"/>
    </source>
</evidence>
<dbReference type="EMBL" id="QGGH01000002">
    <property type="protein sequence ID" value="PWJ93166.1"/>
    <property type="molecule type" value="Genomic_DNA"/>
</dbReference>
<protein>
    <submittedName>
        <fullName evidence="3">Uncharacterized protein</fullName>
    </submittedName>
</protein>
<organism evidence="3 4">
    <name type="scientific">Rhizobium loti</name>
    <name type="common">Mesorhizobium loti</name>
    <dbReference type="NCBI Taxonomy" id="381"/>
    <lineage>
        <taxon>Bacteria</taxon>
        <taxon>Pseudomonadati</taxon>
        <taxon>Pseudomonadota</taxon>
        <taxon>Alphaproteobacteria</taxon>
        <taxon>Hyphomicrobiales</taxon>
        <taxon>Phyllobacteriaceae</taxon>
        <taxon>Mesorhizobium</taxon>
    </lineage>
</organism>
<feature type="region of interest" description="Disordered" evidence="1">
    <location>
        <begin position="1"/>
        <end position="21"/>
    </location>
</feature>
<evidence type="ECO:0000313" key="4">
    <source>
        <dbReference type="Proteomes" id="UP000245631"/>
    </source>
</evidence>
<dbReference type="Proteomes" id="UP000245631">
    <property type="component" value="Unassembled WGS sequence"/>
</dbReference>
<sequence>MRTQSENRLRPHTDTQGKDSYGELHSLGDGMGKLFISTLFCVLLLTAEAFAGWYQVENYEGSIGAKPVHLSLQRYDSFGSGITVEGNYFYDAKQIPIAVYGKISGTSVSLCEIADDKEFERVLAIGKKTPVDITGCPFSLNVGKSGATGTWSKGADAYPVVLRKVASLDDTGEAKIDGTVEIPFWAETAAARFSGVYVNTSSGICMTKMLVIKKNSGKVVQKIPFDEDDCDAGMLMTSIYMNVEKGVERGKDIISVNFRGGGAGHTTDYVFNRATGKYQQRK</sequence>
<keyword evidence="2" id="KW-1133">Transmembrane helix</keyword>
<gene>
    <name evidence="3" type="ORF">C8D77_102946</name>
</gene>
<keyword evidence="2" id="KW-0472">Membrane</keyword>
<evidence type="ECO:0000256" key="2">
    <source>
        <dbReference type="SAM" id="Phobius"/>
    </source>
</evidence>
<comment type="caution">
    <text evidence="3">The sequence shown here is derived from an EMBL/GenBank/DDBJ whole genome shotgun (WGS) entry which is preliminary data.</text>
</comment>
<name>A0A8E2WIQ0_RHILI</name>
<feature type="transmembrane region" description="Helical" evidence="2">
    <location>
        <begin position="34"/>
        <end position="54"/>
    </location>
</feature>
<accession>A0A8E2WIQ0</accession>
<keyword evidence="2" id="KW-0812">Transmembrane</keyword>
<proteinExistence type="predicted"/>
<dbReference type="AlphaFoldDB" id="A0A8E2WIQ0"/>
<reference evidence="3 4" key="1">
    <citation type="submission" date="2018-05" db="EMBL/GenBank/DDBJ databases">
        <title>Genomic Encyclopedia of Type Strains, Phase IV (KMG-IV): sequencing the most valuable type-strain genomes for metagenomic binning, comparative biology and taxonomic classification.</title>
        <authorList>
            <person name="Goeker M."/>
        </authorList>
    </citation>
    <scope>NUCLEOTIDE SEQUENCE [LARGE SCALE GENOMIC DNA]</scope>
    <source>
        <strain evidence="3 4">DSM 2626</strain>
    </source>
</reference>
<evidence type="ECO:0000256" key="1">
    <source>
        <dbReference type="SAM" id="MobiDB-lite"/>
    </source>
</evidence>